<dbReference type="eggNOG" id="KOG2182">
    <property type="taxonomic scope" value="Eukaryota"/>
</dbReference>
<dbReference type="PaxDb" id="6239-F23B2.12"/>
<dbReference type="FunCoup" id="G5EFJ8">
    <property type="interactions" value="25"/>
</dbReference>
<evidence type="ECO:0000256" key="5">
    <source>
        <dbReference type="ARBA" id="ARBA00023180"/>
    </source>
</evidence>
<dbReference type="GO" id="GO:0070008">
    <property type="term" value="F:serine-type exopeptidase activity"/>
    <property type="evidence" value="ECO:0007669"/>
    <property type="project" value="InterPro"/>
</dbReference>
<feature type="signal peptide" evidence="7">
    <location>
        <begin position="1"/>
        <end position="17"/>
    </location>
</feature>
<reference evidence="8 9" key="1">
    <citation type="journal article" date="1998" name="Science">
        <title>Genome sequence of the nematode C. elegans: a platform for investigating biology.</title>
        <authorList>
            <consortium name="The C. elegans sequencing consortium"/>
            <person name="Sulson J.E."/>
            <person name="Waterston R."/>
        </authorList>
    </citation>
    <scope>NUCLEOTIDE SEQUENCE [LARGE SCALE GENOMIC DNA]</scope>
    <source>
        <strain evidence="8 9">Bristol N2</strain>
    </source>
</reference>
<keyword evidence="3 7" id="KW-0732">Signal</keyword>
<dbReference type="EMBL" id="BX284604">
    <property type="protein sequence ID" value="CAB05187.1"/>
    <property type="molecule type" value="Genomic_DNA"/>
</dbReference>
<dbReference type="InterPro" id="IPR008758">
    <property type="entry name" value="Peptidase_S28"/>
</dbReference>
<dbReference type="CTD" id="177741"/>
<dbReference type="PhylomeDB" id="G5EFJ8"/>
<dbReference type="Bgee" id="WBGene00003957">
    <property type="expression patterns" value="Expressed in larva and 2 other cell types or tissues"/>
</dbReference>
<gene>
    <name evidence="8 10" type="primary">pcp-2</name>
    <name evidence="8" type="ORF">CELE_F23B2.12</name>
    <name evidence="10" type="ORF">F23B2.12</name>
</gene>
<dbReference type="Pfam" id="PF05577">
    <property type="entry name" value="Peptidase_S28"/>
    <property type="match status" value="2"/>
</dbReference>
<accession>G5EFJ8</accession>
<evidence type="ECO:0000256" key="2">
    <source>
        <dbReference type="ARBA" id="ARBA00022670"/>
    </source>
</evidence>
<proteinExistence type="evidence at protein level"/>
<dbReference type="PANTHER" id="PTHR11010:SF105">
    <property type="entry name" value="PEPTIDASE S28-RELATED"/>
    <property type="match status" value="1"/>
</dbReference>
<dbReference type="InterPro" id="IPR042269">
    <property type="entry name" value="Ser_carbopepase_S28_SKS"/>
</dbReference>
<dbReference type="InterPro" id="IPR029058">
    <property type="entry name" value="AB_hydrolase_fold"/>
</dbReference>
<dbReference type="ESTHER" id="caeel-G5EFJ8.2">
    <property type="family name" value="Prolylcarboxypeptidase"/>
</dbReference>
<dbReference type="Proteomes" id="UP000001940">
    <property type="component" value="Chromosome IV"/>
</dbReference>
<dbReference type="PANTHER" id="PTHR11010">
    <property type="entry name" value="PROTEASE S28 PRO-X CARBOXYPEPTIDASE-RELATED"/>
    <property type="match status" value="1"/>
</dbReference>
<dbReference type="SMR" id="G5EFJ8"/>
<evidence type="ECO:0000256" key="4">
    <source>
        <dbReference type="ARBA" id="ARBA00022801"/>
    </source>
</evidence>
<dbReference type="KEGG" id="cel:CELE_F23B2.12"/>
<keyword evidence="11" id="KW-1267">Proteomics identification</keyword>
<evidence type="ECO:0000313" key="8">
    <source>
        <dbReference type="EMBL" id="CAB05187.1"/>
    </source>
</evidence>
<keyword evidence="4" id="KW-0378">Hydrolase</keyword>
<evidence type="ECO:0000313" key="10">
    <source>
        <dbReference type="WormBase" id="F23B2.12"/>
    </source>
</evidence>
<protein>
    <submittedName>
        <fullName evidence="8">Peptidase S28</fullName>
    </submittedName>
</protein>
<dbReference type="OMA" id="QERWITQ"/>
<keyword evidence="9" id="KW-1185">Reference proteome</keyword>
<dbReference type="PeptideAtlas" id="G5EFJ8"/>
<comment type="similarity">
    <text evidence="1">Belongs to the peptidase S28 family.</text>
</comment>
<evidence type="ECO:0000256" key="1">
    <source>
        <dbReference type="ARBA" id="ARBA00011079"/>
    </source>
</evidence>
<feature type="region of interest" description="Disordered" evidence="6">
    <location>
        <begin position="1023"/>
        <end position="1056"/>
    </location>
</feature>
<evidence type="ECO:0000256" key="7">
    <source>
        <dbReference type="SAM" id="SignalP"/>
    </source>
</evidence>
<evidence type="ECO:0000313" key="9">
    <source>
        <dbReference type="Proteomes" id="UP000001940"/>
    </source>
</evidence>
<dbReference type="FunFam" id="1.20.120.980:FF:000003">
    <property type="entry name" value="Serine protease 16"/>
    <property type="match status" value="1"/>
</dbReference>
<dbReference type="Gene3D" id="1.20.120.980">
    <property type="entry name" value="Serine carboxypeptidase S28, SKS domain"/>
    <property type="match status" value="2"/>
</dbReference>
<name>G5EFJ8_CAEEL</name>
<evidence type="ECO:0000256" key="3">
    <source>
        <dbReference type="ARBA" id="ARBA00022729"/>
    </source>
</evidence>
<evidence type="ECO:0007829" key="11">
    <source>
        <dbReference type="PeptideAtlas" id="G5EFJ8"/>
    </source>
</evidence>
<dbReference type="ESTHER" id="caeel-G5EFJ8.1">
    <property type="family name" value="Prolylcarboxypeptidase"/>
</dbReference>
<dbReference type="GeneID" id="177741"/>
<dbReference type="AlphaFoldDB" id="G5EFJ8"/>
<dbReference type="RefSeq" id="NP_501599.1">
    <property type="nucleotide sequence ID" value="NM_069198.6"/>
</dbReference>
<keyword evidence="2" id="KW-0645">Protease</keyword>
<dbReference type="GO" id="GO:0008239">
    <property type="term" value="F:dipeptidyl-peptidase activity"/>
    <property type="evidence" value="ECO:0000318"/>
    <property type="project" value="GO_Central"/>
</dbReference>
<dbReference type="PIR" id="T19048">
    <property type="entry name" value="T19048"/>
</dbReference>
<dbReference type="OrthoDB" id="1735038at2759"/>
<dbReference type="WormBase" id="F23B2.12">
    <property type="protein sequence ID" value="CE09592"/>
    <property type="gene ID" value="WBGene00003957"/>
    <property type="gene designation" value="pcp-2"/>
</dbReference>
<organism evidence="8 9">
    <name type="scientific">Caenorhabditis elegans</name>
    <dbReference type="NCBI Taxonomy" id="6239"/>
    <lineage>
        <taxon>Eukaryota</taxon>
        <taxon>Metazoa</taxon>
        <taxon>Ecdysozoa</taxon>
        <taxon>Nematoda</taxon>
        <taxon>Chromadorea</taxon>
        <taxon>Rhabditida</taxon>
        <taxon>Rhabditina</taxon>
        <taxon>Rhabditomorpha</taxon>
        <taxon>Rhabditoidea</taxon>
        <taxon>Rhabditidae</taxon>
        <taxon>Peloderinae</taxon>
        <taxon>Caenorhabditis</taxon>
    </lineage>
</organism>
<dbReference type="GO" id="GO:0006508">
    <property type="term" value="P:proteolysis"/>
    <property type="evidence" value="ECO:0007669"/>
    <property type="project" value="UniProtKB-KW"/>
</dbReference>
<dbReference type="InParanoid" id="G5EFJ8"/>
<dbReference type="AGR" id="WB:WBGene00003957"/>
<sequence>MTRNLLLLTLLVSFVLAIIPNHYHFKKHLKRGSRKYGNSETAMTTGYMAQNLDHLIGNASGTFTQRYLYSQQYTLHQRTAFLYVSGVEGPNVVLDDRTPIVKTAKQFGATIFTLEHRYYGESKPNVDKLDAYNLRHLNSFQATQDVISFIKYANVQFNMDQDVRWVVWGIGYGGIIAAEARKLDPNSVSGVIASSTPLTHEYDFWRFNHRVAIVLAETGGSLCYRKVANGFADIREAMKTPEGRLNISDLFQLNPRLNETALNYNDIQMFYLAIIAPFQEIVEFNDDFDLSIADLCTTIDKSNWTNMEVVYQAYVYLSTTLDGFAGPMDISYQDFVDSLGDQSVDSGWIDNRIWQYQVCTEFGWFYTTNDNEQGLFGPVVPASLFLNQCFDIFPDANLTATGLRDSIINYNNFYGSSYDYSGTNAVFTNGMNDPWRELGKTSTGDFSVVAYLIPDASTASDMFPGNTNNSFIIQAHNLMTENINVWLNGPRNPKTFVNTTVPWTRPYWGEYGSLRETMLKQEVESKFSKLENGRTSEKTFPEPKFKKVFLGRPPHGFLPESDFNMSPDDYPAGFETGSFRQRQDHFNNQNADFFQQRFFKNTQWAKPGGPNFLMIGGEGPDKASWVLNENLPYLIWAKKYGATVYMLEHRFYGESRVGDNTNFNRLSSLQMIYDIADFIRSVNIKSGTSNPWITFGGSYSGLISAWTREVFPELVVGAVASSAPVFAKTDFYEYLMVAENSIRSYNSTCADRIQEGFNSMRALFLTKGGRQTLSSMFKLDPPFADNVTDIDQHYFFSNIYSNFQGDVQYSGDNMGSYANSYGIPDMCKIMTNDSNTPLNNIVAFNEYMANFYNGGGPYFGLDNSYQDMINFLINAKDFGPDAEASLLWTWQTCSEFGYFQSADSGNGIFGSPTPVNFFIQICMDVFNNYYQRSAIDPMVDNTNYMYGERFHFRGSNVVFPNGNKDPWHALGLYYPTDSSVVSYLIDGTAHCADMYPARDADVPGLKVVRDLIDQNIAIWLNQAPPSTGTTQTSGTGSTASPGTGSTSQPVTATTVQATTKSTTSVTVLTPFIAMLVSYLL</sequence>
<dbReference type="SUPFAM" id="SSF53474">
    <property type="entry name" value="alpha/beta-Hydrolases"/>
    <property type="match status" value="2"/>
</dbReference>
<keyword evidence="5" id="KW-0325">Glycoprotein</keyword>
<dbReference type="GO" id="GO:0045121">
    <property type="term" value="C:membrane raft"/>
    <property type="evidence" value="ECO:0007005"/>
    <property type="project" value="WormBase"/>
</dbReference>
<dbReference type="HOGENOM" id="CLU_286232_0_0_1"/>
<feature type="chain" id="PRO_5003476153" evidence="7">
    <location>
        <begin position="18"/>
        <end position="1080"/>
    </location>
</feature>
<dbReference type="Gene3D" id="3.40.50.1820">
    <property type="entry name" value="alpha/beta hydrolase"/>
    <property type="match status" value="2"/>
</dbReference>
<evidence type="ECO:0000256" key="6">
    <source>
        <dbReference type="SAM" id="MobiDB-lite"/>
    </source>
</evidence>
<dbReference type="MEROPS" id="S28.A15"/>
<dbReference type="STRING" id="6239.F23B2.12.1"/>